<dbReference type="Gene3D" id="2.40.128.110">
    <property type="entry name" value="Lipid/polyisoprenoid-binding, YceI-like"/>
    <property type="match status" value="1"/>
</dbReference>
<feature type="domain" description="Lipid/polyisoprenoid-binding YceI-like" evidence="2">
    <location>
        <begin position="13"/>
        <end position="181"/>
    </location>
</feature>
<evidence type="ECO:0000313" key="4">
    <source>
        <dbReference type="Proteomes" id="UP000222056"/>
    </source>
</evidence>
<dbReference type="Proteomes" id="UP000222056">
    <property type="component" value="Unassembled WGS sequence"/>
</dbReference>
<evidence type="ECO:0000256" key="1">
    <source>
        <dbReference type="ARBA" id="ARBA00008812"/>
    </source>
</evidence>
<dbReference type="PANTHER" id="PTHR34406:SF1">
    <property type="entry name" value="PROTEIN YCEI"/>
    <property type="match status" value="1"/>
</dbReference>
<gene>
    <name evidence="3" type="ORF">SAMN02745716_0527</name>
</gene>
<dbReference type="InterPro" id="IPR036761">
    <property type="entry name" value="TTHA0802/YceI-like_sf"/>
</dbReference>
<evidence type="ECO:0000313" key="3">
    <source>
        <dbReference type="EMBL" id="SEH10719.1"/>
    </source>
</evidence>
<accession>A0A1H6FIP1</accession>
<dbReference type="SUPFAM" id="SSF101874">
    <property type="entry name" value="YceI-like"/>
    <property type="match status" value="1"/>
</dbReference>
<comment type="similarity">
    <text evidence="1">Belongs to the UPF0312 family.</text>
</comment>
<dbReference type="PANTHER" id="PTHR34406">
    <property type="entry name" value="PROTEIN YCEI"/>
    <property type="match status" value="1"/>
</dbReference>
<dbReference type="EMBL" id="FNWJ01000001">
    <property type="protein sequence ID" value="SEH10719.1"/>
    <property type="molecule type" value="Genomic_DNA"/>
</dbReference>
<protein>
    <submittedName>
        <fullName evidence="3">Polyisoprenoid-binding protein YceI</fullName>
    </submittedName>
</protein>
<organism evidence="3 4">
    <name type="scientific">Thermoleophilum album</name>
    <dbReference type="NCBI Taxonomy" id="29539"/>
    <lineage>
        <taxon>Bacteria</taxon>
        <taxon>Bacillati</taxon>
        <taxon>Actinomycetota</taxon>
        <taxon>Thermoleophilia</taxon>
        <taxon>Thermoleophilales</taxon>
        <taxon>Thermoleophilaceae</taxon>
        <taxon>Thermoleophilum</taxon>
    </lineage>
</organism>
<reference evidence="4" key="1">
    <citation type="submission" date="2016-10" db="EMBL/GenBank/DDBJ databases">
        <authorList>
            <person name="Varghese N."/>
            <person name="Submissions S."/>
        </authorList>
    </citation>
    <scope>NUCLEOTIDE SEQUENCE [LARGE SCALE GENOMIC DNA]</scope>
    <source>
        <strain evidence="4">ATCC 35263</strain>
    </source>
</reference>
<dbReference type="STRING" id="29539.SAMN02745716_0527"/>
<proteinExistence type="inferred from homology"/>
<keyword evidence="4" id="KW-1185">Reference proteome</keyword>
<dbReference type="RefSeq" id="WP_093115967.1">
    <property type="nucleotide sequence ID" value="NZ_FNWJ01000001.1"/>
</dbReference>
<name>A0A1H6FIP1_THEAL</name>
<dbReference type="AlphaFoldDB" id="A0A1H6FIP1"/>
<dbReference type="Pfam" id="PF04264">
    <property type="entry name" value="YceI"/>
    <property type="match status" value="1"/>
</dbReference>
<dbReference type="OrthoDB" id="9811006at2"/>
<dbReference type="SMART" id="SM00867">
    <property type="entry name" value="YceI"/>
    <property type="match status" value="1"/>
</dbReference>
<evidence type="ECO:0000259" key="2">
    <source>
        <dbReference type="SMART" id="SM00867"/>
    </source>
</evidence>
<dbReference type="InterPro" id="IPR007372">
    <property type="entry name" value="Lipid/polyisoprenoid-bd_YceI"/>
</dbReference>
<sequence length="183" mass="20548">MSTPTKVAVEPGTYKIDPVHSQVAFEIEHLGIATFRGRFRSFDGLLRFGEDGRLEAAEGEIDVRSVDVQDEMLSQHLLSDEFFAAEKFPTARFRSTAIEPVGDDRYRVRGDFELKGRTNEVVLDARVKGVARDLQGKLRVSVAAEGQIDRHAWGIDWDHTLEGGVKVIGDKVRLLIEIEAQRQ</sequence>